<dbReference type="OrthoDB" id="2956246at2759"/>
<name>A0A8E5HLD4_USTVR</name>
<organism evidence="3 4">
    <name type="scientific">Ustilaginoidea virens</name>
    <name type="common">Rice false smut fungus</name>
    <name type="synonym">Villosiclava virens</name>
    <dbReference type="NCBI Taxonomy" id="1159556"/>
    <lineage>
        <taxon>Eukaryota</taxon>
        <taxon>Fungi</taxon>
        <taxon>Dikarya</taxon>
        <taxon>Ascomycota</taxon>
        <taxon>Pezizomycotina</taxon>
        <taxon>Sordariomycetes</taxon>
        <taxon>Hypocreomycetidae</taxon>
        <taxon>Hypocreales</taxon>
        <taxon>Clavicipitaceae</taxon>
        <taxon>Ustilaginoidea</taxon>
    </lineage>
</organism>
<evidence type="ECO:0000313" key="4">
    <source>
        <dbReference type="Proteomes" id="UP000027002"/>
    </source>
</evidence>
<feature type="compositionally biased region" description="Low complexity" evidence="1">
    <location>
        <begin position="95"/>
        <end position="110"/>
    </location>
</feature>
<keyword evidence="2" id="KW-1133">Transmembrane helix</keyword>
<keyword evidence="4" id="KW-1185">Reference proteome</keyword>
<sequence>MTHKQPHRQSTHHKLETTAKPLISSWSVTPVPALSLSAAGLLALADLNTVAQRTVITGGSSLLDALVLAPGLQYQQAADALDQQGHPALSAVLLSPRPSTSSPTPPRRSTFAACGEPMTPPADATSASTSRGPNASSGGAASPPLSSLKGILMDRLSHVLYLSSPILTVACAVVMVLLADWWGLSFILALMTSRVLNIWSIKQRSSRPPPPPPHPAPDDAEGPSEYAVDVGGGSRILLRGAEADIQAVTAQVWLRRQTASEGFLEAAAKLAVYLVAAFSGNQTQAGALVVMASLLVSAGLLGLSNAHAREVRVNGRVARVQAVEAVAREVAKADLEQEIGFGKANPPERKGAGMPVMNPDTIRAGGTLGWARTSWQENMA</sequence>
<dbReference type="EMBL" id="CP072754">
    <property type="protein sequence ID" value="QUC17600.1"/>
    <property type="molecule type" value="Genomic_DNA"/>
</dbReference>
<keyword evidence="2" id="KW-0472">Membrane</keyword>
<dbReference type="RefSeq" id="XP_042995273.1">
    <property type="nucleotide sequence ID" value="XM_043139339.1"/>
</dbReference>
<dbReference type="KEGG" id="uvi:66062619"/>
<feature type="region of interest" description="Disordered" evidence="1">
    <location>
        <begin position="93"/>
        <end position="143"/>
    </location>
</feature>
<feature type="compositionally biased region" description="Low complexity" evidence="1">
    <location>
        <begin position="130"/>
        <end position="143"/>
    </location>
</feature>
<feature type="region of interest" description="Disordered" evidence="1">
    <location>
        <begin position="203"/>
        <end position="224"/>
    </location>
</feature>
<proteinExistence type="predicted"/>
<reference evidence="3" key="1">
    <citation type="submission" date="2020-03" db="EMBL/GenBank/DDBJ databases">
        <title>A mixture of massive structural variations and highly conserved coding sequences in Ustilaginoidea virens genome.</title>
        <authorList>
            <person name="Zhang K."/>
            <person name="Zhao Z."/>
            <person name="Zhang Z."/>
            <person name="Li Y."/>
            <person name="Hsiang T."/>
            <person name="Sun W."/>
        </authorList>
    </citation>
    <scope>NUCLEOTIDE SEQUENCE</scope>
    <source>
        <strain evidence="3">UV-8b</strain>
    </source>
</reference>
<feature type="transmembrane region" description="Helical" evidence="2">
    <location>
        <begin position="159"/>
        <end position="178"/>
    </location>
</feature>
<dbReference type="GeneID" id="66062619"/>
<dbReference type="AlphaFoldDB" id="A0A8E5HLD4"/>
<keyword evidence="2" id="KW-0812">Transmembrane</keyword>
<accession>A0A8E5HLD4</accession>
<gene>
    <name evidence="3" type="ORF">UV8b_01841</name>
</gene>
<evidence type="ECO:0000256" key="2">
    <source>
        <dbReference type="SAM" id="Phobius"/>
    </source>
</evidence>
<dbReference type="Proteomes" id="UP000027002">
    <property type="component" value="Chromosome 2"/>
</dbReference>
<evidence type="ECO:0000256" key="1">
    <source>
        <dbReference type="SAM" id="MobiDB-lite"/>
    </source>
</evidence>
<protein>
    <submittedName>
        <fullName evidence="3">Uncharacterized protein</fullName>
    </submittedName>
</protein>
<evidence type="ECO:0000313" key="3">
    <source>
        <dbReference type="EMBL" id="QUC17600.1"/>
    </source>
</evidence>